<dbReference type="EMBL" id="BMNL01000001">
    <property type="protein sequence ID" value="GGP19433.1"/>
    <property type="molecule type" value="Genomic_DNA"/>
</dbReference>
<dbReference type="RefSeq" id="WP_188595705.1">
    <property type="nucleotide sequence ID" value="NZ_BMNL01000001.1"/>
</dbReference>
<dbReference type="SUPFAM" id="SSF54913">
    <property type="entry name" value="GlnB-like"/>
    <property type="match status" value="1"/>
</dbReference>
<dbReference type="PANTHER" id="PTHR23419">
    <property type="entry name" value="DIVALENT CATION TOLERANCE CUTA-RELATED"/>
    <property type="match status" value="1"/>
</dbReference>
<dbReference type="GO" id="GO:0010038">
    <property type="term" value="P:response to metal ion"/>
    <property type="evidence" value="ECO:0007669"/>
    <property type="project" value="InterPro"/>
</dbReference>
<dbReference type="InterPro" id="IPR004323">
    <property type="entry name" value="Ion_tolerance_CutA"/>
</dbReference>
<dbReference type="Pfam" id="PF03091">
    <property type="entry name" value="CutA1"/>
    <property type="match status" value="1"/>
</dbReference>
<dbReference type="GO" id="GO:0005507">
    <property type="term" value="F:copper ion binding"/>
    <property type="evidence" value="ECO:0007669"/>
    <property type="project" value="TreeGrafter"/>
</dbReference>
<dbReference type="OrthoDB" id="8015at2157"/>
<dbReference type="Gene3D" id="3.30.70.120">
    <property type="match status" value="1"/>
</dbReference>
<dbReference type="PANTHER" id="PTHR23419:SF8">
    <property type="entry name" value="FI09726P"/>
    <property type="match status" value="1"/>
</dbReference>
<dbReference type="Proteomes" id="UP000610960">
    <property type="component" value="Unassembled WGS sequence"/>
</dbReference>
<dbReference type="AlphaFoldDB" id="A0A830GSA7"/>
<organism evidence="2 3">
    <name type="scientific">Thermocladium modestius</name>
    <dbReference type="NCBI Taxonomy" id="62609"/>
    <lineage>
        <taxon>Archaea</taxon>
        <taxon>Thermoproteota</taxon>
        <taxon>Thermoprotei</taxon>
        <taxon>Thermoproteales</taxon>
        <taxon>Thermoproteaceae</taxon>
        <taxon>Thermocladium</taxon>
    </lineage>
</organism>
<accession>A0A830GSA7</accession>
<gene>
    <name evidence="2" type="primary">cutA</name>
    <name evidence="2" type="ORF">GCM10007981_03100</name>
</gene>
<reference evidence="2" key="1">
    <citation type="journal article" date="2014" name="Int. J. Syst. Evol. Microbiol.">
        <title>Complete genome sequence of Corynebacterium casei LMG S-19264T (=DSM 44701T), isolated from a smear-ripened cheese.</title>
        <authorList>
            <consortium name="US DOE Joint Genome Institute (JGI-PGF)"/>
            <person name="Walter F."/>
            <person name="Albersmeier A."/>
            <person name="Kalinowski J."/>
            <person name="Ruckert C."/>
        </authorList>
    </citation>
    <scope>NUCLEOTIDE SEQUENCE</scope>
    <source>
        <strain evidence="2">JCM 10088</strain>
    </source>
</reference>
<protein>
    <submittedName>
        <fullName evidence="2">Dihydroorotate dehydrogenase</fullName>
    </submittedName>
</protein>
<comment type="caution">
    <text evidence="2">The sequence shown here is derived from an EMBL/GenBank/DDBJ whole genome shotgun (WGS) entry which is preliminary data.</text>
</comment>
<name>A0A830GSA7_9CREN</name>
<dbReference type="InterPro" id="IPR011322">
    <property type="entry name" value="N-reg_PII-like_a/b"/>
</dbReference>
<evidence type="ECO:0000313" key="3">
    <source>
        <dbReference type="Proteomes" id="UP000610960"/>
    </source>
</evidence>
<evidence type="ECO:0000256" key="1">
    <source>
        <dbReference type="ARBA" id="ARBA00010169"/>
    </source>
</evidence>
<sequence length="110" mass="12476">MDYVLVNVTAPEDQGIRIGRVLVEEGLAACVNVVRGIRSIYRWKGNVEEDEEALLIIKTTRPALDRLVRRVKELHPYEVPEIIAMPIIAGNEDYLRWIEESVYGKGGAEQ</sequence>
<keyword evidence="3" id="KW-1185">Reference proteome</keyword>
<dbReference type="InterPro" id="IPR015867">
    <property type="entry name" value="N-reg_PII/ATP_PRibTrfase_C"/>
</dbReference>
<evidence type="ECO:0000313" key="2">
    <source>
        <dbReference type="EMBL" id="GGP19433.1"/>
    </source>
</evidence>
<reference evidence="2" key="2">
    <citation type="submission" date="2020-09" db="EMBL/GenBank/DDBJ databases">
        <authorList>
            <person name="Sun Q."/>
            <person name="Ohkuma M."/>
        </authorList>
    </citation>
    <scope>NUCLEOTIDE SEQUENCE</scope>
    <source>
        <strain evidence="2">JCM 10088</strain>
    </source>
</reference>
<comment type="similarity">
    <text evidence="1">Belongs to the CutA family.</text>
</comment>
<proteinExistence type="inferred from homology"/>